<feature type="chain" id="PRO_5032759426" description="Argininosuccinate lyase" evidence="2">
    <location>
        <begin position="22"/>
        <end position="89"/>
    </location>
</feature>
<keyword evidence="2" id="KW-0732">Signal</keyword>
<evidence type="ECO:0000256" key="1">
    <source>
        <dbReference type="SAM" id="MobiDB-lite"/>
    </source>
</evidence>
<evidence type="ECO:0000313" key="4">
    <source>
        <dbReference type="Proteomes" id="UP000561438"/>
    </source>
</evidence>
<dbReference type="AlphaFoldDB" id="A0A850H310"/>
<dbReference type="RefSeq" id="WP_176266725.1">
    <property type="nucleotide sequence ID" value="NZ_JABWGV010000002.1"/>
</dbReference>
<reference evidence="3 4" key="1">
    <citation type="submission" date="2020-06" db="EMBL/GenBank/DDBJ databases">
        <title>Altererythrobacter sp. HHU K3-1.</title>
        <authorList>
            <person name="Zhang D."/>
            <person name="Xue H."/>
        </authorList>
    </citation>
    <scope>NUCLEOTIDE SEQUENCE [LARGE SCALE GENOMIC DNA]</scope>
    <source>
        <strain evidence="3 4">HHU K3-1</strain>
    </source>
</reference>
<dbReference type="Proteomes" id="UP000561438">
    <property type="component" value="Unassembled WGS sequence"/>
</dbReference>
<feature type="compositionally biased region" description="Low complexity" evidence="1">
    <location>
        <begin position="62"/>
        <end position="78"/>
    </location>
</feature>
<dbReference type="EMBL" id="JABWGV010000002">
    <property type="protein sequence ID" value="NVD44957.1"/>
    <property type="molecule type" value="Genomic_DNA"/>
</dbReference>
<evidence type="ECO:0008006" key="5">
    <source>
        <dbReference type="Google" id="ProtNLM"/>
    </source>
</evidence>
<dbReference type="PROSITE" id="PS51257">
    <property type="entry name" value="PROKAR_LIPOPROTEIN"/>
    <property type="match status" value="1"/>
</dbReference>
<comment type="caution">
    <text evidence="3">The sequence shown here is derived from an EMBL/GenBank/DDBJ whole genome shotgun (WGS) entry which is preliminary data.</text>
</comment>
<evidence type="ECO:0000313" key="3">
    <source>
        <dbReference type="EMBL" id="NVD44957.1"/>
    </source>
</evidence>
<evidence type="ECO:0000256" key="2">
    <source>
        <dbReference type="SAM" id="SignalP"/>
    </source>
</evidence>
<gene>
    <name evidence="3" type="ORF">HUV48_07970</name>
</gene>
<organism evidence="3 4">
    <name type="scientific">Qipengyuania atrilutea</name>
    <dbReference type="NCBI Taxonomy" id="2744473"/>
    <lineage>
        <taxon>Bacteria</taxon>
        <taxon>Pseudomonadati</taxon>
        <taxon>Pseudomonadota</taxon>
        <taxon>Alphaproteobacteria</taxon>
        <taxon>Sphingomonadales</taxon>
        <taxon>Erythrobacteraceae</taxon>
        <taxon>Qipengyuania</taxon>
    </lineage>
</organism>
<accession>A0A850H310</accession>
<protein>
    <recommendedName>
        <fullName evidence="5">Argininosuccinate lyase</fullName>
    </recommendedName>
</protein>
<keyword evidence="4" id="KW-1185">Reference proteome</keyword>
<proteinExistence type="predicted"/>
<sequence length="89" mass="9026">MTRMRQTMMRAGVPALLLALAGCGDDAPPAPEEGEAAAPREVVPGTINDDMMPLDTLGANDAPPASEESPEAEGAPAATDVTPAAEPEE</sequence>
<feature type="signal peptide" evidence="2">
    <location>
        <begin position="1"/>
        <end position="21"/>
    </location>
</feature>
<name>A0A850H310_9SPHN</name>
<feature type="region of interest" description="Disordered" evidence="1">
    <location>
        <begin position="21"/>
        <end position="89"/>
    </location>
</feature>